<sequence>VPVARGSEPARVRVGHRRRDRLDVEARDVRAVPSRGVEAVPAQHHLPRRQVVDREEPPDEEVGVVRREPGADPRHVGARVEVHPFPDRRVDLGALRTRPVNISAREERRRRDRVVAADAAEQRRVA</sequence>
<feature type="region of interest" description="Disordered" evidence="1">
    <location>
        <begin position="39"/>
        <end position="76"/>
    </location>
</feature>
<evidence type="ECO:0000313" key="2">
    <source>
        <dbReference type="EMBL" id="EJK53929.1"/>
    </source>
</evidence>
<dbReference type="Proteomes" id="UP000266841">
    <property type="component" value="Unassembled WGS sequence"/>
</dbReference>
<dbReference type="EMBL" id="AGNL01036717">
    <property type="protein sequence ID" value="EJK53929.1"/>
    <property type="molecule type" value="Genomic_DNA"/>
</dbReference>
<evidence type="ECO:0000256" key="1">
    <source>
        <dbReference type="SAM" id="MobiDB-lite"/>
    </source>
</evidence>
<feature type="compositionally biased region" description="Basic and acidic residues" evidence="1">
    <location>
        <begin position="63"/>
        <end position="76"/>
    </location>
</feature>
<feature type="compositionally biased region" description="Basic and acidic residues" evidence="1">
    <location>
        <begin position="104"/>
        <end position="126"/>
    </location>
</feature>
<reference evidence="2 3" key="1">
    <citation type="journal article" date="2012" name="Genome Biol.">
        <title>Genome and low-iron response of an oceanic diatom adapted to chronic iron limitation.</title>
        <authorList>
            <person name="Lommer M."/>
            <person name="Specht M."/>
            <person name="Roy A.S."/>
            <person name="Kraemer L."/>
            <person name="Andreson R."/>
            <person name="Gutowska M.A."/>
            <person name="Wolf J."/>
            <person name="Bergner S.V."/>
            <person name="Schilhabel M.B."/>
            <person name="Klostermeier U.C."/>
            <person name="Beiko R.G."/>
            <person name="Rosenstiel P."/>
            <person name="Hippler M."/>
            <person name="Laroche J."/>
        </authorList>
    </citation>
    <scope>NUCLEOTIDE SEQUENCE [LARGE SCALE GENOMIC DNA]</scope>
    <source>
        <strain evidence="2 3">CCMP1005</strain>
    </source>
</reference>
<proteinExistence type="predicted"/>
<organism evidence="2 3">
    <name type="scientific">Thalassiosira oceanica</name>
    <name type="common">Marine diatom</name>
    <dbReference type="NCBI Taxonomy" id="159749"/>
    <lineage>
        <taxon>Eukaryota</taxon>
        <taxon>Sar</taxon>
        <taxon>Stramenopiles</taxon>
        <taxon>Ochrophyta</taxon>
        <taxon>Bacillariophyta</taxon>
        <taxon>Coscinodiscophyceae</taxon>
        <taxon>Thalassiosirophycidae</taxon>
        <taxon>Thalassiosirales</taxon>
        <taxon>Thalassiosiraceae</taxon>
        <taxon>Thalassiosira</taxon>
    </lineage>
</organism>
<protein>
    <submittedName>
        <fullName evidence="2">Uncharacterized protein</fullName>
    </submittedName>
</protein>
<accession>K0RNS4</accession>
<comment type="caution">
    <text evidence="2">The sequence shown here is derived from an EMBL/GenBank/DDBJ whole genome shotgun (WGS) entry which is preliminary data.</text>
</comment>
<gene>
    <name evidence="2" type="ORF">THAOC_26541</name>
</gene>
<dbReference type="AlphaFoldDB" id="K0RNS4"/>
<evidence type="ECO:0000313" key="3">
    <source>
        <dbReference type="Proteomes" id="UP000266841"/>
    </source>
</evidence>
<feature type="non-terminal residue" evidence="2">
    <location>
        <position position="1"/>
    </location>
</feature>
<feature type="region of interest" description="Disordered" evidence="1">
    <location>
        <begin position="103"/>
        <end position="126"/>
    </location>
</feature>
<keyword evidence="3" id="KW-1185">Reference proteome</keyword>
<name>K0RNS4_THAOC</name>